<accession>A0A9W4WV61</accession>
<dbReference type="InterPro" id="IPR000719">
    <property type="entry name" value="Prot_kinase_dom"/>
</dbReference>
<proteinExistence type="predicted"/>
<evidence type="ECO:0000313" key="2">
    <source>
        <dbReference type="EMBL" id="CAI2181377.1"/>
    </source>
</evidence>
<dbReference type="GO" id="GO:0005524">
    <property type="term" value="F:ATP binding"/>
    <property type="evidence" value="ECO:0007669"/>
    <property type="project" value="InterPro"/>
</dbReference>
<dbReference type="SUPFAM" id="SSF56112">
    <property type="entry name" value="Protein kinase-like (PK-like)"/>
    <property type="match status" value="2"/>
</dbReference>
<dbReference type="OrthoDB" id="4062651at2759"/>
<gene>
    <name evidence="2" type="ORF">FWILDA_LOCUS10055</name>
</gene>
<dbReference type="PRINTS" id="PR00109">
    <property type="entry name" value="TYRKINASE"/>
</dbReference>
<reference evidence="2" key="1">
    <citation type="submission" date="2022-08" db="EMBL/GenBank/DDBJ databases">
        <authorList>
            <person name="Kallberg Y."/>
            <person name="Tangrot J."/>
            <person name="Rosling A."/>
        </authorList>
    </citation>
    <scope>NUCLEOTIDE SEQUENCE</scope>
    <source>
        <strain evidence="2">Wild A</strain>
    </source>
</reference>
<sequence>MQYANGGNLQNYLKNNFNNLNWNGKNRLAFQIANGLNYLHNEDVLHRDLHSKNILIHNNDAKITDFGISKFGNNSTRPCGKTAYIDPQILTNHNFQYIKPSNIYSFGILMWEHSKNIVIHEGNAKITDFGISKVENNSSIHIGLFGKIAYMEPQILADQNFEYIKASDIYSFGILMWEISSGHSPFEDKFNNN</sequence>
<dbReference type="Pfam" id="PF00069">
    <property type="entry name" value="Pkinase"/>
    <property type="match status" value="1"/>
</dbReference>
<dbReference type="PANTHER" id="PTHR44329">
    <property type="entry name" value="SERINE/THREONINE-PROTEIN KINASE TNNI3K-RELATED"/>
    <property type="match status" value="1"/>
</dbReference>
<dbReference type="PROSITE" id="PS50011">
    <property type="entry name" value="PROTEIN_KINASE_DOM"/>
    <property type="match status" value="1"/>
</dbReference>
<dbReference type="InterPro" id="IPR051681">
    <property type="entry name" value="Ser/Thr_Kinases-Pseudokinases"/>
</dbReference>
<feature type="domain" description="Protein kinase" evidence="1">
    <location>
        <begin position="1"/>
        <end position="193"/>
    </location>
</feature>
<evidence type="ECO:0000313" key="3">
    <source>
        <dbReference type="Proteomes" id="UP001153678"/>
    </source>
</evidence>
<dbReference type="Pfam" id="PF07714">
    <property type="entry name" value="PK_Tyr_Ser-Thr"/>
    <property type="match status" value="1"/>
</dbReference>
<dbReference type="InterPro" id="IPR011009">
    <property type="entry name" value="Kinase-like_dom_sf"/>
</dbReference>
<name>A0A9W4WV61_9GLOM</name>
<comment type="caution">
    <text evidence="2">The sequence shown here is derived from an EMBL/GenBank/DDBJ whole genome shotgun (WGS) entry which is preliminary data.</text>
</comment>
<dbReference type="Gene3D" id="1.10.510.10">
    <property type="entry name" value="Transferase(Phosphotransferase) domain 1"/>
    <property type="match status" value="2"/>
</dbReference>
<evidence type="ECO:0000259" key="1">
    <source>
        <dbReference type="PROSITE" id="PS50011"/>
    </source>
</evidence>
<dbReference type="AlphaFoldDB" id="A0A9W4WV61"/>
<protein>
    <submittedName>
        <fullName evidence="2">9212_t:CDS:1</fullName>
    </submittedName>
</protein>
<dbReference type="InterPro" id="IPR001245">
    <property type="entry name" value="Ser-Thr/Tyr_kinase_cat_dom"/>
</dbReference>
<dbReference type="GO" id="GO:0004674">
    <property type="term" value="F:protein serine/threonine kinase activity"/>
    <property type="evidence" value="ECO:0007669"/>
    <property type="project" value="TreeGrafter"/>
</dbReference>
<keyword evidence="3" id="KW-1185">Reference proteome</keyword>
<dbReference type="Proteomes" id="UP001153678">
    <property type="component" value="Unassembled WGS sequence"/>
</dbReference>
<organism evidence="2 3">
    <name type="scientific">Funneliformis geosporum</name>
    <dbReference type="NCBI Taxonomy" id="1117311"/>
    <lineage>
        <taxon>Eukaryota</taxon>
        <taxon>Fungi</taxon>
        <taxon>Fungi incertae sedis</taxon>
        <taxon>Mucoromycota</taxon>
        <taxon>Glomeromycotina</taxon>
        <taxon>Glomeromycetes</taxon>
        <taxon>Glomerales</taxon>
        <taxon>Glomeraceae</taxon>
        <taxon>Funneliformis</taxon>
    </lineage>
</organism>
<dbReference type="EMBL" id="CAMKVN010002501">
    <property type="protein sequence ID" value="CAI2181377.1"/>
    <property type="molecule type" value="Genomic_DNA"/>
</dbReference>